<reference evidence="2" key="1">
    <citation type="journal article" date="2020" name="Nature">
        <title>Giant virus diversity and host interactions through global metagenomics.</title>
        <authorList>
            <person name="Schulz F."/>
            <person name="Roux S."/>
            <person name="Paez-Espino D."/>
            <person name="Jungbluth S."/>
            <person name="Walsh D.A."/>
            <person name="Denef V.J."/>
            <person name="McMahon K.D."/>
            <person name="Konstantinidis K.T."/>
            <person name="Eloe-Fadrosh E.A."/>
            <person name="Kyrpides N.C."/>
            <person name="Woyke T."/>
        </authorList>
    </citation>
    <scope>NUCLEOTIDE SEQUENCE</scope>
    <source>
        <strain evidence="2">GVMAG-M-3300023184-89</strain>
    </source>
</reference>
<dbReference type="AlphaFoldDB" id="A0A6C0IHM7"/>
<proteinExistence type="predicted"/>
<feature type="compositionally biased region" description="Basic residues" evidence="1">
    <location>
        <begin position="82"/>
        <end position="127"/>
    </location>
</feature>
<feature type="region of interest" description="Disordered" evidence="1">
    <location>
        <begin position="75"/>
        <end position="127"/>
    </location>
</feature>
<organism evidence="2">
    <name type="scientific">viral metagenome</name>
    <dbReference type="NCBI Taxonomy" id="1070528"/>
    <lineage>
        <taxon>unclassified sequences</taxon>
        <taxon>metagenomes</taxon>
        <taxon>organismal metagenomes</taxon>
    </lineage>
</organism>
<name>A0A6C0IHM7_9ZZZZ</name>
<accession>A0A6C0IHM7</accession>
<evidence type="ECO:0000313" key="2">
    <source>
        <dbReference type="EMBL" id="QHT92654.1"/>
    </source>
</evidence>
<sequence>MTTEEPYELHYGASEAYDAFDRLNWLAELGIDEHGRIIVKRILSDHNKPLISKYIDPSDRKYDTDLIKSIRKRNAEIERQKRGGKTKRRLRKNIRRSMKKRKSIRRKKTIRKKNISRRKNISRKTIR</sequence>
<protein>
    <submittedName>
        <fullName evidence="2">Uncharacterized protein</fullName>
    </submittedName>
</protein>
<dbReference type="EMBL" id="MN740193">
    <property type="protein sequence ID" value="QHT92654.1"/>
    <property type="molecule type" value="Genomic_DNA"/>
</dbReference>
<evidence type="ECO:0000256" key="1">
    <source>
        <dbReference type="SAM" id="MobiDB-lite"/>
    </source>
</evidence>